<dbReference type="EMBL" id="CAMXCT030003894">
    <property type="protein sequence ID" value="CAL4794113.1"/>
    <property type="molecule type" value="Genomic_DNA"/>
</dbReference>
<evidence type="ECO:0000313" key="2">
    <source>
        <dbReference type="EMBL" id="CAI4006801.1"/>
    </source>
</evidence>
<dbReference type="AlphaFoldDB" id="A0A9P1DAK9"/>
<evidence type="ECO:0000256" key="1">
    <source>
        <dbReference type="SAM" id="Phobius"/>
    </source>
</evidence>
<feature type="transmembrane region" description="Helical" evidence="1">
    <location>
        <begin position="402"/>
        <end position="425"/>
    </location>
</feature>
<comment type="caution">
    <text evidence="2">The sequence shown here is derived from an EMBL/GenBank/DDBJ whole genome shotgun (WGS) entry which is preliminary data.</text>
</comment>
<dbReference type="EMBL" id="CAMXCT010003894">
    <property type="protein sequence ID" value="CAI4006801.1"/>
    <property type="molecule type" value="Genomic_DNA"/>
</dbReference>
<feature type="transmembrane region" description="Helical" evidence="1">
    <location>
        <begin position="231"/>
        <end position="251"/>
    </location>
</feature>
<dbReference type="EMBL" id="CAMXCT020003894">
    <property type="protein sequence ID" value="CAL1160176.1"/>
    <property type="molecule type" value="Genomic_DNA"/>
</dbReference>
<feature type="transmembrane region" description="Helical" evidence="1">
    <location>
        <begin position="296"/>
        <end position="319"/>
    </location>
</feature>
<feature type="transmembrane region" description="Helical" evidence="1">
    <location>
        <begin position="525"/>
        <end position="545"/>
    </location>
</feature>
<reference evidence="2" key="1">
    <citation type="submission" date="2022-10" db="EMBL/GenBank/DDBJ databases">
        <authorList>
            <person name="Chen Y."/>
            <person name="Dougan E. K."/>
            <person name="Chan C."/>
            <person name="Rhodes N."/>
            <person name="Thang M."/>
        </authorList>
    </citation>
    <scope>NUCLEOTIDE SEQUENCE</scope>
</reference>
<dbReference type="OrthoDB" id="434916at2759"/>
<feature type="transmembrane region" description="Helical" evidence="1">
    <location>
        <begin position="258"/>
        <end position="276"/>
    </location>
</feature>
<accession>A0A9P1DAK9</accession>
<evidence type="ECO:0000313" key="4">
    <source>
        <dbReference type="Proteomes" id="UP001152797"/>
    </source>
</evidence>
<organism evidence="2">
    <name type="scientific">Cladocopium goreaui</name>
    <dbReference type="NCBI Taxonomy" id="2562237"/>
    <lineage>
        <taxon>Eukaryota</taxon>
        <taxon>Sar</taxon>
        <taxon>Alveolata</taxon>
        <taxon>Dinophyceae</taxon>
        <taxon>Suessiales</taxon>
        <taxon>Symbiodiniaceae</taxon>
        <taxon>Cladocopium</taxon>
    </lineage>
</organism>
<feature type="transmembrane region" description="Helical" evidence="1">
    <location>
        <begin position="462"/>
        <end position="486"/>
    </location>
</feature>
<name>A0A9P1DAK9_9DINO</name>
<evidence type="ECO:0000313" key="3">
    <source>
        <dbReference type="EMBL" id="CAL1160176.1"/>
    </source>
</evidence>
<feature type="transmembrane region" description="Helical" evidence="1">
    <location>
        <begin position="198"/>
        <end position="219"/>
    </location>
</feature>
<feature type="transmembrane region" description="Helical" evidence="1">
    <location>
        <begin position="431"/>
        <end position="450"/>
    </location>
</feature>
<reference evidence="3" key="2">
    <citation type="submission" date="2024-04" db="EMBL/GenBank/DDBJ databases">
        <authorList>
            <person name="Chen Y."/>
            <person name="Shah S."/>
            <person name="Dougan E. K."/>
            <person name="Thang M."/>
            <person name="Chan C."/>
        </authorList>
    </citation>
    <scope>NUCLEOTIDE SEQUENCE [LARGE SCALE GENOMIC DNA]</scope>
</reference>
<keyword evidence="1" id="KW-0472">Membrane</keyword>
<sequence>MDFQAARALHRRIPAQKWCITKAELEEFAQLVAEEQIPSSRPNPFHCDPKHGPNLYDVNTYLVKPLTRKAGGQSYALMKHPEGLECEVFVSHSWHGGIFHLQKGVRLAWPQLYRLQNLYCCLLSNPQNLDLDEFIGGNLSESAFALALQKASYLLVVPNPSMGVYSRLWCVFEAYLGAKWNKIYLLPVVPDRQETCTYWFQTVGIHMSCGTCLGFPVWLALEHVAGRGTGLYSWLELIYRVLSLVALLIVLPYRHHPWSLGMMSYLTSIGAVFLLLDEIWSYDQISMRYDNWIAVYFHYGFFSNLLIVNALVTVLLVILKGEKAHFDQQKEMMHFHSLQDSHCSSAADEERIRQAIAGSEDEVETVISILLAAGAYTDNLRRAWDNGLDVERAGMTDVKSGVFFSILIWSVCALDLLSDCFIGHVTHRGPFVLLCILYALTVLVIPFSVWRLEKQGPDLAVFALKAWGFWGMFSLQLPIMLCYLQGYDEAETMPLSGFFNQSELEILDTATWANSPGFDVHRGRIVIVSRCLCMIVAWAIIWIGIDRWTRLRIWLTDVCSPDSECQYDQGVTDSECESLLGTDSEDSQSSSRDGC</sequence>
<protein>
    <recommendedName>
        <fullName evidence="5">Transmembrane protein</fullName>
    </recommendedName>
</protein>
<keyword evidence="1" id="KW-1133">Transmembrane helix</keyword>
<dbReference type="Proteomes" id="UP001152797">
    <property type="component" value="Unassembled WGS sequence"/>
</dbReference>
<keyword evidence="1" id="KW-0812">Transmembrane</keyword>
<keyword evidence="4" id="KW-1185">Reference proteome</keyword>
<gene>
    <name evidence="2" type="ORF">C1SCF055_LOCUS32405</name>
</gene>
<evidence type="ECO:0008006" key="5">
    <source>
        <dbReference type="Google" id="ProtNLM"/>
    </source>
</evidence>
<proteinExistence type="predicted"/>